<feature type="compositionally biased region" description="Low complexity" evidence="1">
    <location>
        <begin position="91"/>
        <end position="114"/>
    </location>
</feature>
<name>A0A2U3ECW3_PURLI</name>
<dbReference type="PROSITE" id="PS51257">
    <property type="entry name" value="PROKAR_LIPOPROTEIN"/>
    <property type="match status" value="1"/>
</dbReference>
<dbReference type="AlphaFoldDB" id="A0A2U3ECW3"/>
<sequence length="826" mass="87425">MRALFFLLIARYSARALPATQASSLLACTRDALFTTLFRDGRHFCASVVSDRCGKGSTPTQFATYDPDVLYSHLRAERDLQAEDDDGFACSSATFTGTGTGPSTTTTQSTSSHSVPDTATTLPISNGWNSTSTSSAPATSTAPYGNSTSATFIGTGPGSSSVELKSTTVRDNATRSSRETSGVPSVSSSATFTISSVWFPSRSGLLSIGTGSIWTSHTTGRWNTTSAGDGRGSSISTVSGSMTGSGTQTWTSAANATQTLSTSPTLSSVRLSTTAVSVPGNLSMSTVLATRIPANRSAELPGTPLPASSELIPSSFSFTSTSSNTSTTPTTPAFITPTGTAVPTTSFNPNATLTSVPTLPAANFTQVTRTGDLVKETCYHLPQDPLHGQSRRAMLHNADLREHNKSIPFPYVESVDFAVDGVDPLFVTLRDAAQGTHYLDVSNRSYVSLVDSLGNAVLLDGQGIHFSTNSCRYDVSLKVDSLYKQLAALSGEACSKGGLVERMHDLKFNQTLYLHDQCGHAVKQSIRKYPLLKVGGTECNDIAVDESLGKWVFDCTFPGSDSGTLRCQRAVRTGIFKFLFVDPFGGACPDLSTVITTLEATSQDFLNAESLRAELYNQGLTDAQRHEVDLTVMYYEQLWEILKQALSKSRARPPATLSAVERYIATYDELRNFEEDVCEDLHAADLPLKMSLRAGVSLVDAVARLNWAPTEPKAYNVTVQDPDSVACCAGGSRSSYDGHNGTCAYPDTALIAGTGCVCGVTASGAALAFEYTECDNFVSRCETDADCDENGHGGFACLVGSCCGGGVCVDPYACAQDGIMLVKPGP</sequence>
<feature type="chain" id="PRO_5015477554" description="Nuclear condensin complex subunit Smc4" evidence="2">
    <location>
        <begin position="17"/>
        <end position="826"/>
    </location>
</feature>
<feature type="compositionally biased region" description="Low complexity" evidence="1">
    <location>
        <begin position="232"/>
        <end position="249"/>
    </location>
</feature>
<proteinExistence type="predicted"/>
<evidence type="ECO:0000256" key="1">
    <source>
        <dbReference type="SAM" id="MobiDB-lite"/>
    </source>
</evidence>
<accession>A0A2U3ECW3</accession>
<evidence type="ECO:0000256" key="2">
    <source>
        <dbReference type="SAM" id="SignalP"/>
    </source>
</evidence>
<evidence type="ECO:0000313" key="3">
    <source>
        <dbReference type="EMBL" id="PWI72300.1"/>
    </source>
</evidence>
<feature type="compositionally biased region" description="Low complexity" evidence="1">
    <location>
        <begin position="130"/>
        <end position="143"/>
    </location>
</feature>
<feature type="compositionally biased region" description="Polar residues" evidence="1">
    <location>
        <begin position="217"/>
        <end position="227"/>
    </location>
</feature>
<dbReference type="EMBL" id="LCWV01000006">
    <property type="protein sequence ID" value="PWI72300.1"/>
    <property type="molecule type" value="Genomic_DNA"/>
</dbReference>
<feature type="region of interest" description="Disordered" evidence="1">
    <location>
        <begin position="217"/>
        <end position="249"/>
    </location>
</feature>
<evidence type="ECO:0008006" key="5">
    <source>
        <dbReference type="Google" id="ProtNLM"/>
    </source>
</evidence>
<feature type="region of interest" description="Disordered" evidence="1">
    <location>
        <begin position="91"/>
        <end position="187"/>
    </location>
</feature>
<dbReference type="Proteomes" id="UP000245956">
    <property type="component" value="Unassembled WGS sequence"/>
</dbReference>
<comment type="caution">
    <text evidence="3">The sequence shown here is derived from an EMBL/GenBank/DDBJ whole genome shotgun (WGS) entry which is preliminary data.</text>
</comment>
<reference evidence="3 4" key="1">
    <citation type="journal article" date="2016" name="Front. Microbiol.">
        <title>Genome and transcriptome sequences reveal the specific parasitism of the nematophagous Purpureocillium lilacinum 36-1.</title>
        <authorList>
            <person name="Xie J."/>
            <person name="Li S."/>
            <person name="Mo C."/>
            <person name="Xiao X."/>
            <person name="Peng D."/>
            <person name="Wang G."/>
            <person name="Xiao Y."/>
        </authorList>
    </citation>
    <scope>NUCLEOTIDE SEQUENCE [LARGE SCALE GENOMIC DNA]</scope>
    <source>
        <strain evidence="3 4">36-1</strain>
    </source>
</reference>
<feature type="compositionally biased region" description="Polar residues" evidence="1">
    <location>
        <begin position="115"/>
        <end position="129"/>
    </location>
</feature>
<feature type="compositionally biased region" description="Polar residues" evidence="1">
    <location>
        <begin position="144"/>
        <end position="171"/>
    </location>
</feature>
<evidence type="ECO:0000313" key="4">
    <source>
        <dbReference type="Proteomes" id="UP000245956"/>
    </source>
</evidence>
<protein>
    <recommendedName>
        <fullName evidence="5">Nuclear condensin complex subunit Smc4</fullName>
    </recommendedName>
</protein>
<feature type="signal peptide" evidence="2">
    <location>
        <begin position="1"/>
        <end position="16"/>
    </location>
</feature>
<keyword evidence="2" id="KW-0732">Signal</keyword>
<gene>
    <name evidence="3" type="ORF">PCL_10923</name>
</gene>
<organism evidence="3 4">
    <name type="scientific">Purpureocillium lilacinum</name>
    <name type="common">Paecilomyces lilacinus</name>
    <dbReference type="NCBI Taxonomy" id="33203"/>
    <lineage>
        <taxon>Eukaryota</taxon>
        <taxon>Fungi</taxon>
        <taxon>Dikarya</taxon>
        <taxon>Ascomycota</taxon>
        <taxon>Pezizomycotina</taxon>
        <taxon>Sordariomycetes</taxon>
        <taxon>Hypocreomycetidae</taxon>
        <taxon>Hypocreales</taxon>
        <taxon>Ophiocordycipitaceae</taxon>
        <taxon>Purpureocillium</taxon>
    </lineage>
</organism>